<accession>A0A8K0NXA9</accession>
<dbReference type="GO" id="GO:0008104">
    <property type="term" value="P:intracellular protein localization"/>
    <property type="evidence" value="ECO:0007669"/>
    <property type="project" value="TreeGrafter"/>
</dbReference>
<comment type="caution">
    <text evidence="1">The sequence shown here is derived from an EMBL/GenBank/DDBJ whole genome shotgun (WGS) entry which is preliminary data.</text>
</comment>
<dbReference type="GO" id="GO:0016020">
    <property type="term" value="C:membrane"/>
    <property type="evidence" value="ECO:0007669"/>
    <property type="project" value="TreeGrafter"/>
</dbReference>
<dbReference type="InterPro" id="IPR013320">
    <property type="entry name" value="ConA-like_dom_sf"/>
</dbReference>
<dbReference type="PANTHER" id="PTHR13743">
    <property type="entry name" value="BEIGE/BEACH-RELATED"/>
    <property type="match status" value="1"/>
</dbReference>
<evidence type="ECO:0000313" key="2">
    <source>
        <dbReference type="Proteomes" id="UP000792457"/>
    </source>
</evidence>
<gene>
    <name evidence="1" type="ORF">J437_LFUL000010</name>
</gene>
<dbReference type="GO" id="GO:0019901">
    <property type="term" value="F:protein kinase binding"/>
    <property type="evidence" value="ECO:0007669"/>
    <property type="project" value="TreeGrafter"/>
</dbReference>
<reference evidence="1" key="1">
    <citation type="submission" date="2013-04" db="EMBL/GenBank/DDBJ databases">
        <authorList>
            <person name="Qu J."/>
            <person name="Murali S.C."/>
            <person name="Bandaranaike D."/>
            <person name="Bellair M."/>
            <person name="Blankenburg K."/>
            <person name="Chao H."/>
            <person name="Dinh H."/>
            <person name="Doddapaneni H."/>
            <person name="Downs B."/>
            <person name="Dugan-Rocha S."/>
            <person name="Elkadiri S."/>
            <person name="Gnanaolivu R.D."/>
            <person name="Hernandez B."/>
            <person name="Javaid M."/>
            <person name="Jayaseelan J.C."/>
            <person name="Lee S."/>
            <person name="Li M."/>
            <person name="Ming W."/>
            <person name="Munidasa M."/>
            <person name="Muniz J."/>
            <person name="Nguyen L."/>
            <person name="Ongeri F."/>
            <person name="Osuji N."/>
            <person name="Pu L.-L."/>
            <person name="Puazo M."/>
            <person name="Qu C."/>
            <person name="Quiroz J."/>
            <person name="Raj R."/>
            <person name="Weissenberger G."/>
            <person name="Xin Y."/>
            <person name="Zou X."/>
            <person name="Han Y."/>
            <person name="Richards S."/>
            <person name="Worley K."/>
            <person name="Muzny D."/>
            <person name="Gibbs R."/>
        </authorList>
    </citation>
    <scope>NUCLEOTIDE SEQUENCE</scope>
    <source>
        <strain evidence="1">Sampled in the wild</strain>
    </source>
</reference>
<dbReference type="InterPro" id="IPR050865">
    <property type="entry name" value="BEACH_Domain"/>
</dbReference>
<organism evidence="1 2">
    <name type="scientific">Ladona fulva</name>
    <name type="common">Scarce chaser dragonfly</name>
    <name type="synonym">Libellula fulva</name>
    <dbReference type="NCBI Taxonomy" id="123851"/>
    <lineage>
        <taxon>Eukaryota</taxon>
        <taxon>Metazoa</taxon>
        <taxon>Ecdysozoa</taxon>
        <taxon>Arthropoda</taxon>
        <taxon>Hexapoda</taxon>
        <taxon>Insecta</taxon>
        <taxon>Pterygota</taxon>
        <taxon>Palaeoptera</taxon>
        <taxon>Odonata</taxon>
        <taxon>Epiprocta</taxon>
        <taxon>Anisoptera</taxon>
        <taxon>Libelluloidea</taxon>
        <taxon>Libellulidae</taxon>
        <taxon>Ladona</taxon>
    </lineage>
</organism>
<dbReference type="PANTHER" id="PTHR13743:SF162">
    <property type="entry name" value="NEUROBEACHIN"/>
    <property type="match status" value="1"/>
</dbReference>
<sequence>MSAVNGRVAVMSGIAMRVSHPGDASPHTPSPHYVIQSPSSQERDSFIPLIHFIPLNRFRSSSRQAEIWSVFIAILRKSVRNLQACTDVGLIEHVLQRLTQAETVVADLLIEMLGVLASYSITVKELKLLFGTMKAVNGKWPRHSPKLLNVLRQMPHRNGPDVFFSFPGRKGSVRVGYSAHFVGNCLVLTSMKIKGKGFQHCVKYEFQPRKWYMIAIVYIYNRWTKSEIKCFVNGQLASSTEMAWFVSTNEFFIGPLLDNRQLHEKIAENINQLIWPCGAEAEVAEVQAPEASTASLPPSTSGENVMHQELEKAIKTVVDKTEADPLFERLLNEIL</sequence>
<dbReference type="GO" id="GO:0005829">
    <property type="term" value="C:cytosol"/>
    <property type="evidence" value="ECO:0007669"/>
    <property type="project" value="TreeGrafter"/>
</dbReference>
<dbReference type="EMBL" id="KZ308222">
    <property type="protein sequence ID" value="KAG8225033.1"/>
    <property type="molecule type" value="Genomic_DNA"/>
</dbReference>
<keyword evidence="2" id="KW-1185">Reference proteome</keyword>
<protein>
    <submittedName>
        <fullName evidence="1">Uncharacterized protein</fullName>
    </submittedName>
</protein>
<name>A0A8K0NXA9_LADFU</name>
<dbReference type="Proteomes" id="UP000792457">
    <property type="component" value="Unassembled WGS sequence"/>
</dbReference>
<reference evidence="1" key="2">
    <citation type="submission" date="2017-10" db="EMBL/GenBank/DDBJ databases">
        <title>Ladona fulva Genome sequencing and assembly.</title>
        <authorList>
            <person name="Murali S."/>
            <person name="Richards S."/>
            <person name="Bandaranaike D."/>
            <person name="Bellair M."/>
            <person name="Blankenburg K."/>
            <person name="Chao H."/>
            <person name="Dinh H."/>
            <person name="Doddapaneni H."/>
            <person name="Dugan-Rocha S."/>
            <person name="Elkadiri S."/>
            <person name="Gnanaolivu R."/>
            <person name="Hernandez B."/>
            <person name="Skinner E."/>
            <person name="Javaid M."/>
            <person name="Lee S."/>
            <person name="Li M."/>
            <person name="Ming W."/>
            <person name="Munidasa M."/>
            <person name="Muniz J."/>
            <person name="Nguyen L."/>
            <person name="Hughes D."/>
            <person name="Osuji N."/>
            <person name="Pu L.-L."/>
            <person name="Puazo M."/>
            <person name="Qu C."/>
            <person name="Quiroz J."/>
            <person name="Raj R."/>
            <person name="Weissenberger G."/>
            <person name="Xin Y."/>
            <person name="Zou X."/>
            <person name="Han Y."/>
            <person name="Worley K."/>
            <person name="Muzny D."/>
            <person name="Gibbs R."/>
        </authorList>
    </citation>
    <scope>NUCLEOTIDE SEQUENCE</scope>
    <source>
        <strain evidence="1">Sampled in the wild</strain>
    </source>
</reference>
<dbReference type="SUPFAM" id="SSF49899">
    <property type="entry name" value="Concanavalin A-like lectins/glucanases"/>
    <property type="match status" value="1"/>
</dbReference>
<dbReference type="OrthoDB" id="8115936at2759"/>
<evidence type="ECO:0000313" key="1">
    <source>
        <dbReference type="EMBL" id="KAG8225033.1"/>
    </source>
</evidence>
<feature type="non-terminal residue" evidence="1">
    <location>
        <position position="335"/>
    </location>
</feature>
<dbReference type="AlphaFoldDB" id="A0A8K0NXA9"/>
<proteinExistence type="predicted"/>